<dbReference type="GO" id="GO:0005506">
    <property type="term" value="F:iron ion binding"/>
    <property type="evidence" value="ECO:0007669"/>
    <property type="project" value="InterPro"/>
</dbReference>
<dbReference type="PANTHER" id="PTHR46696">
    <property type="entry name" value="P450, PUTATIVE (EUROFUNG)-RELATED"/>
    <property type="match status" value="1"/>
</dbReference>
<evidence type="ECO:0000256" key="8">
    <source>
        <dbReference type="ARBA" id="ARBA00055433"/>
    </source>
</evidence>
<comment type="function">
    <text evidence="8">Involved in the coupling of aromatic side chains of the heptapeptide of vancomycin.</text>
</comment>
<gene>
    <name evidence="9" type="ORF">SAMN05421504_111127</name>
</gene>
<dbReference type="InterPro" id="IPR002397">
    <property type="entry name" value="Cyt_P450_B"/>
</dbReference>
<dbReference type="GO" id="GO:0016705">
    <property type="term" value="F:oxidoreductase activity, acting on paired donors, with incorporation or reduction of molecular oxygen"/>
    <property type="evidence" value="ECO:0007669"/>
    <property type="project" value="InterPro"/>
</dbReference>
<comment type="pathway">
    <text evidence="1">Antibiotic biosynthesis; vancomycin biosynthesis.</text>
</comment>
<dbReference type="CDD" id="cd11031">
    <property type="entry name" value="Cyp158A-like"/>
    <property type="match status" value="1"/>
</dbReference>
<keyword evidence="5" id="KW-0560">Oxidoreductase</keyword>
<protein>
    <submittedName>
        <fullName evidence="9">Cytochrome P450</fullName>
    </submittedName>
</protein>
<accession>A0A1H3RJ83</accession>
<evidence type="ECO:0000256" key="7">
    <source>
        <dbReference type="ARBA" id="ARBA00023033"/>
    </source>
</evidence>
<keyword evidence="7" id="KW-0503">Monooxygenase</keyword>
<evidence type="ECO:0000256" key="5">
    <source>
        <dbReference type="ARBA" id="ARBA00023002"/>
    </source>
</evidence>
<evidence type="ECO:0000256" key="3">
    <source>
        <dbReference type="ARBA" id="ARBA00022617"/>
    </source>
</evidence>
<dbReference type="EMBL" id="FNON01000011">
    <property type="protein sequence ID" value="SDZ25822.1"/>
    <property type="molecule type" value="Genomic_DNA"/>
</dbReference>
<dbReference type="Proteomes" id="UP000199515">
    <property type="component" value="Unassembled WGS sequence"/>
</dbReference>
<dbReference type="GO" id="GO:0020037">
    <property type="term" value="F:heme binding"/>
    <property type="evidence" value="ECO:0007669"/>
    <property type="project" value="InterPro"/>
</dbReference>
<dbReference type="PANTHER" id="PTHR46696:SF1">
    <property type="entry name" value="CYTOCHROME P450 YJIB-RELATED"/>
    <property type="match status" value="1"/>
</dbReference>
<dbReference type="Pfam" id="PF00067">
    <property type="entry name" value="p450"/>
    <property type="match status" value="1"/>
</dbReference>
<keyword evidence="3" id="KW-0349">Heme</keyword>
<dbReference type="InterPro" id="IPR036396">
    <property type="entry name" value="Cyt_P450_sf"/>
</dbReference>
<dbReference type="AlphaFoldDB" id="A0A1H3RJ83"/>
<sequence length="402" mass="43882">MSRENGTGKASEPLEMLHTHRADEPLGPPFLSTLKTGVPVWVVQRHPEARQVLTDPRLNRASLVAPDAPPHTPYPNLLTDPSILNNLDGEEHRRLRRTVSKAFAPRSIALWRPWVASVVDDLIDRLMDKPQPADIISGFASSLPSSVLSRLMGLDEFDRDRLANFCDHAFSTTAFPPEQVQAVLGEFAAFGAEVVALRRAEPGDDLVSSLIKAADEDGGLPEEQIVGLVILLTVAGHEVTTTVIGNTLVYLLTDGRDAWRELARDESLAPIAAEQMLRGISIGGDILPGFLRRAIEDVEIGGVLIKKGEIVAADTKIANLDPEVYPKDPREAPLSALGTPHLALGAGPHYCLGAWLAKLEMELTLHRLPNRLPGLRLDVAPENIEWRPGQMTRSPQTLPVSW</sequence>
<keyword evidence="10" id="KW-1185">Reference proteome</keyword>
<proteinExistence type="inferred from homology"/>
<dbReference type="Gene3D" id="1.10.630.10">
    <property type="entry name" value="Cytochrome P450"/>
    <property type="match status" value="1"/>
</dbReference>
<reference evidence="9 10" key="1">
    <citation type="submission" date="2016-10" db="EMBL/GenBank/DDBJ databases">
        <authorList>
            <person name="de Groot N.N."/>
        </authorList>
    </citation>
    <scope>NUCLEOTIDE SEQUENCE [LARGE SCALE GENOMIC DNA]</scope>
    <source>
        <strain evidence="9 10">CPCC 202699</strain>
    </source>
</reference>
<evidence type="ECO:0000313" key="9">
    <source>
        <dbReference type="EMBL" id="SDZ25822.1"/>
    </source>
</evidence>
<dbReference type="RefSeq" id="WP_218134966.1">
    <property type="nucleotide sequence ID" value="NZ_FNON01000011.1"/>
</dbReference>
<evidence type="ECO:0000256" key="1">
    <source>
        <dbReference type="ARBA" id="ARBA00004660"/>
    </source>
</evidence>
<evidence type="ECO:0000313" key="10">
    <source>
        <dbReference type="Proteomes" id="UP000199515"/>
    </source>
</evidence>
<comment type="similarity">
    <text evidence="2">Belongs to the cytochrome P450 family.</text>
</comment>
<dbReference type="FunFam" id="1.10.630.10:FF:000018">
    <property type="entry name" value="Cytochrome P450 monooxygenase"/>
    <property type="match status" value="1"/>
</dbReference>
<dbReference type="PRINTS" id="PR00359">
    <property type="entry name" value="BP450"/>
</dbReference>
<organism evidence="9 10">
    <name type="scientific">Amycolatopsis xylanica</name>
    <dbReference type="NCBI Taxonomy" id="589385"/>
    <lineage>
        <taxon>Bacteria</taxon>
        <taxon>Bacillati</taxon>
        <taxon>Actinomycetota</taxon>
        <taxon>Actinomycetes</taxon>
        <taxon>Pseudonocardiales</taxon>
        <taxon>Pseudonocardiaceae</taxon>
        <taxon>Amycolatopsis</taxon>
    </lineage>
</organism>
<dbReference type="STRING" id="589385.SAMN05421504_111127"/>
<dbReference type="InterPro" id="IPR001128">
    <property type="entry name" value="Cyt_P450"/>
</dbReference>
<evidence type="ECO:0000256" key="4">
    <source>
        <dbReference type="ARBA" id="ARBA00022723"/>
    </source>
</evidence>
<name>A0A1H3RJ83_9PSEU</name>
<keyword evidence="6" id="KW-0408">Iron</keyword>
<evidence type="ECO:0000256" key="6">
    <source>
        <dbReference type="ARBA" id="ARBA00023004"/>
    </source>
</evidence>
<evidence type="ECO:0000256" key="2">
    <source>
        <dbReference type="ARBA" id="ARBA00010617"/>
    </source>
</evidence>
<keyword evidence="4" id="KW-0479">Metal-binding</keyword>
<dbReference type="SUPFAM" id="SSF48264">
    <property type="entry name" value="Cytochrome P450"/>
    <property type="match status" value="1"/>
</dbReference>
<dbReference type="GO" id="GO:0004497">
    <property type="term" value="F:monooxygenase activity"/>
    <property type="evidence" value="ECO:0007669"/>
    <property type="project" value="UniProtKB-KW"/>
</dbReference>